<dbReference type="PROSITE" id="PS01124">
    <property type="entry name" value="HTH_ARAC_FAMILY_2"/>
    <property type="match status" value="1"/>
</dbReference>
<dbReference type="eggNOG" id="COG2207">
    <property type="taxonomic scope" value="Bacteria"/>
</dbReference>
<dbReference type="KEGG" id="sli:Slin_4897"/>
<dbReference type="SUPFAM" id="SSF46689">
    <property type="entry name" value="Homeodomain-like"/>
    <property type="match status" value="1"/>
</dbReference>
<keyword evidence="3" id="KW-0804">Transcription</keyword>
<dbReference type="InterPro" id="IPR037923">
    <property type="entry name" value="HTH-like"/>
</dbReference>
<protein>
    <submittedName>
        <fullName evidence="5">Transcriptional regulator, AraC family</fullName>
    </submittedName>
</protein>
<dbReference type="SUPFAM" id="SSF51215">
    <property type="entry name" value="Regulatory protein AraC"/>
    <property type="match status" value="1"/>
</dbReference>
<name>D2QRH0_SPILD</name>
<organism evidence="5 6">
    <name type="scientific">Spirosoma linguale (strain ATCC 33905 / DSM 74 / LMG 10896 / Claus 1)</name>
    <dbReference type="NCBI Taxonomy" id="504472"/>
    <lineage>
        <taxon>Bacteria</taxon>
        <taxon>Pseudomonadati</taxon>
        <taxon>Bacteroidota</taxon>
        <taxon>Cytophagia</taxon>
        <taxon>Cytophagales</taxon>
        <taxon>Cytophagaceae</taxon>
        <taxon>Spirosoma</taxon>
    </lineage>
</organism>
<dbReference type="PANTHER" id="PTHR43280">
    <property type="entry name" value="ARAC-FAMILY TRANSCRIPTIONAL REGULATOR"/>
    <property type="match status" value="1"/>
</dbReference>
<dbReference type="PRINTS" id="PR00032">
    <property type="entry name" value="HTHARAC"/>
</dbReference>
<evidence type="ECO:0000259" key="4">
    <source>
        <dbReference type="PROSITE" id="PS01124"/>
    </source>
</evidence>
<gene>
    <name evidence="5" type="ordered locus">Slin_4897</name>
</gene>
<evidence type="ECO:0000313" key="6">
    <source>
        <dbReference type="Proteomes" id="UP000002028"/>
    </source>
</evidence>
<dbReference type="GO" id="GO:0043565">
    <property type="term" value="F:sequence-specific DNA binding"/>
    <property type="evidence" value="ECO:0007669"/>
    <property type="project" value="InterPro"/>
</dbReference>
<dbReference type="EMBL" id="CP001769">
    <property type="protein sequence ID" value="ADB40875.1"/>
    <property type="molecule type" value="Genomic_DNA"/>
</dbReference>
<dbReference type="GO" id="GO:0003700">
    <property type="term" value="F:DNA-binding transcription factor activity"/>
    <property type="evidence" value="ECO:0007669"/>
    <property type="project" value="InterPro"/>
</dbReference>
<dbReference type="Proteomes" id="UP000002028">
    <property type="component" value="Chromosome"/>
</dbReference>
<dbReference type="Pfam" id="PF12833">
    <property type="entry name" value="HTH_18"/>
    <property type="match status" value="1"/>
</dbReference>
<dbReference type="SMART" id="SM00342">
    <property type="entry name" value="HTH_ARAC"/>
    <property type="match status" value="1"/>
</dbReference>
<reference evidence="5 6" key="1">
    <citation type="journal article" date="2010" name="Stand. Genomic Sci.">
        <title>Complete genome sequence of Spirosoma linguale type strain (1).</title>
        <authorList>
            <person name="Lail K."/>
            <person name="Sikorski J."/>
            <person name="Saunders E."/>
            <person name="Lapidus A."/>
            <person name="Glavina Del Rio T."/>
            <person name="Copeland A."/>
            <person name="Tice H."/>
            <person name="Cheng J.-F."/>
            <person name="Lucas S."/>
            <person name="Nolan M."/>
            <person name="Bruce D."/>
            <person name="Goodwin L."/>
            <person name="Pitluck S."/>
            <person name="Ivanova N."/>
            <person name="Mavromatis K."/>
            <person name="Ovchinnikova G."/>
            <person name="Pati A."/>
            <person name="Chen A."/>
            <person name="Palaniappan K."/>
            <person name="Land M."/>
            <person name="Hauser L."/>
            <person name="Chang Y.-J."/>
            <person name="Jeffries C.D."/>
            <person name="Chain P."/>
            <person name="Brettin T."/>
            <person name="Detter J.C."/>
            <person name="Schuetze A."/>
            <person name="Rohde M."/>
            <person name="Tindall B.J."/>
            <person name="Goeker M."/>
            <person name="Bristow J."/>
            <person name="Eisen J.A."/>
            <person name="Markowitz V."/>
            <person name="Hugenholtz P."/>
            <person name="Kyrpides N.C."/>
            <person name="Klenk H.-P."/>
            <person name="Chen F."/>
        </authorList>
    </citation>
    <scope>NUCLEOTIDE SEQUENCE [LARGE SCALE GENOMIC DNA]</scope>
    <source>
        <strain evidence="6">ATCC 33905 / DSM 74 / LMG 10896 / Claus 1</strain>
    </source>
</reference>
<keyword evidence="1" id="KW-0805">Transcription regulation</keyword>
<keyword evidence="6" id="KW-1185">Reference proteome</keyword>
<evidence type="ECO:0000313" key="5">
    <source>
        <dbReference type="EMBL" id="ADB40875.1"/>
    </source>
</evidence>
<accession>D2QRH0</accession>
<evidence type="ECO:0000256" key="2">
    <source>
        <dbReference type="ARBA" id="ARBA00023125"/>
    </source>
</evidence>
<dbReference type="Gene3D" id="1.10.10.60">
    <property type="entry name" value="Homeodomain-like"/>
    <property type="match status" value="1"/>
</dbReference>
<dbReference type="AlphaFoldDB" id="D2QRH0"/>
<evidence type="ECO:0000256" key="1">
    <source>
        <dbReference type="ARBA" id="ARBA00023015"/>
    </source>
</evidence>
<sequence length="289" mass="33503">MPSSIKTYDFKPGLLAEIELIPISSIFQQHEPILTKPHRADFYHIFWFTKGTPVHTVDFIPIAIQPNTLLFVARNRVQFFDRSGQYDGWVLLFTDAFFNQNPLDAQFLRHTILFRSLVDVPLVQLDQLETDLIPILHQLQNEYAQPDDGLHLAILKNLLHNLLMLADREHRKQGASESRKGPHLDYTLAFTELLEKQFINHQSVRQYAKQLGITERRLQQATAEAVGKTPKQLIDERLLLEAKRLLVHTNQSIKEIAFTLGFEEPTHFSRLFRHHLAQTPAQFRKGFAV</sequence>
<keyword evidence="2" id="KW-0238">DNA-binding</keyword>
<dbReference type="InterPro" id="IPR009057">
    <property type="entry name" value="Homeodomain-like_sf"/>
</dbReference>
<proteinExistence type="predicted"/>
<dbReference type="STRING" id="504472.Slin_4897"/>
<feature type="domain" description="HTH araC/xylS-type" evidence="4">
    <location>
        <begin position="188"/>
        <end position="286"/>
    </location>
</feature>
<dbReference type="PANTHER" id="PTHR43280:SF32">
    <property type="entry name" value="TRANSCRIPTIONAL REGULATORY PROTEIN"/>
    <property type="match status" value="1"/>
</dbReference>
<evidence type="ECO:0000256" key="3">
    <source>
        <dbReference type="ARBA" id="ARBA00023163"/>
    </source>
</evidence>
<dbReference type="InterPro" id="IPR018060">
    <property type="entry name" value="HTH_AraC"/>
</dbReference>
<dbReference type="InterPro" id="IPR020449">
    <property type="entry name" value="Tscrpt_reg_AraC-type_HTH"/>
</dbReference>
<dbReference type="HOGENOM" id="CLU_000445_88_2_10"/>
<dbReference type="RefSeq" id="WP_012929376.1">
    <property type="nucleotide sequence ID" value="NC_013730.1"/>
</dbReference>